<proteinExistence type="predicted"/>
<reference evidence="1" key="1">
    <citation type="journal article" date="2014" name="Nat. Genet.">
        <title>The genome of the stress-tolerant wild tomato species Solanum pennellii.</title>
        <authorList>
            <person name="Bolger A."/>
            <person name="Scossa F."/>
            <person name="Bolger M.E."/>
            <person name="Lanz C."/>
            <person name="Maumus F."/>
            <person name="Tohge T."/>
            <person name="Quesneville H."/>
            <person name="Alseekh S."/>
            <person name="Sorensen I."/>
            <person name="Lichtenstein G."/>
            <person name="Fich E.A."/>
            <person name="Conte M."/>
            <person name="Keller H."/>
            <person name="Schneeberger K."/>
            <person name="Schwacke R."/>
            <person name="Ofner I."/>
            <person name="Vrebalov J."/>
            <person name="Xu Y."/>
            <person name="Osorio S."/>
            <person name="Aflitos S.A."/>
            <person name="Schijlen E."/>
            <person name="Jimenez-Gomez J.M."/>
            <person name="Ryngajllo M."/>
            <person name="Kimura S."/>
            <person name="Kumar R."/>
            <person name="Koenig D."/>
            <person name="Headland L.R."/>
            <person name="Maloof J.N."/>
            <person name="Sinha N."/>
            <person name="van Ham R.C."/>
            <person name="Lankhorst R.K."/>
            <person name="Mao L."/>
            <person name="Vogel A."/>
            <person name="Arsova B."/>
            <person name="Panstruga R."/>
            <person name="Fei Z."/>
            <person name="Rose J.K."/>
            <person name="Zamir D."/>
            <person name="Carrari F."/>
            <person name="Giovannoni J.J."/>
            <person name="Weigel D."/>
            <person name="Usadel B."/>
            <person name="Fernie A.R."/>
        </authorList>
    </citation>
    <scope>NUCLEOTIDE SEQUENCE [LARGE SCALE GENOMIC DNA]</scope>
    <source>
        <strain evidence="1">cv. LA0716</strain>
    </source>
</reference>
<dbReference type="RefSeq" id="XP_027767931.1">
    <property type="nucleotide sequence ID" value="XM_027912130.1"/>
</dbReference>
<protein>
    <submittedName>
        <fullName evidence="2">Uncharacterized protein LOC107032426</fullName>
    </submittedName>
</protein>
<dbReference type="Proteomes" id="UP000694930">
    <property type="component" value="Chromosome 10"/>
</dbReference>
<keyword evidence="1" id="KW-1185">Reference proteome</keyword>
<evidence type="ECO:0000313" key="1">
    <source>
        <dbReference type="Proteomes" id="UP000694930"/>
    </source>
</evidence>
<gene>
    <name evidence="2" type="primary">LOC107032426</name>
</gene>
<name>A0ABM1UWR3_SOLPN</name>
<evidence type="ECO:0000313" key="2">
    <source>
        <dbReference type="RefSeq" id="XP_027767931.1"/>
    </source>
</evidence>
<sequence>MIYSPVAESKRLTRVQVVHPPFPFWNGLESSEKVFILKWRFFGEERVNFSPDNSKRKRRRKREKFLKKDPGRAFTFKFCGSGSVSPNSSTIPKSLHYKSPRGLRFISAFSRAVKAQRLHQVSQL</sequence>
<accession>A0ABM1UWR3</accession>
<reference evidence="2" key="2">
    <citation type="submission" date="2025-08" db="UniProtKB">
        <authorList>
            <consortium name="RefSeq"/>
        </authorList>
    </citation>
    <scope>IDENTIFICATION</scope>
</reference>
<dbReference type="GeneID" id="107032426"/>
<organism evidence="1 2">
    <name type="scientific">Solanum pennellii</name>
    <name type="common">Tomato</name>
    <name type="synonym">Lycopersicon pennellii</name>
    <dbReference type="NCBI Taxonomy" id="28526"/>
    <lineage>
        <taxon>Eukaryota</taxon>
        <taxon>Viridiplantae</taxon>
        <taxon>Streptophyta</taxon>
        <taxon>Embryophyta</taxon>
        <taxon>Tracheophyta</taxon>
        <taxon>Spermatophyta</taxon>
        <taxon>Magnoliopsida</taxon>
        <taxon>eudicotyledons</taxon>
        <taxon>Gunneridae</taxon>
        <taxon>Pentapetalae</taxon>
        <taxon>asterids</taxon>
        <taxon>lamiids</taxon>
        <taxon>Solanales</taxon>
        <taxon>Solanaceae</taxon>
        <taxon>Solanoideae</taxon>
        <taxon>Solaneae</taxon>
        <taxon>Solanum</taxon>
        <taxon>Solanum subgen. Lycopersicon</taxon>
    </lineage>
</organism>